<comment type="caution">
    <text evidence="2">The sequence shown here is derived from an EMBL/GenBank/DDBJ whole genome shotgun (WGS) entry which is preliminary data.</text>
</comment>
<feature type="region of interest" description="Disordered" evidence="1">
    <location>
        <begin position="447"/>
        <end position="481"/>
    </location>
</feature>
<name>A0AAV2RWR9_MEGNR</name>
<protein>
    <submittedName>
        <fullName evidence="2">Uncharacterized protein</fullName>
    </submittedName>
</protein>
<dbReference type="Proteomes" id="UP001497623">
    <property type="component" value="Unassembled WGS sequence"/>
</dbReference>
<accession>A0AAV2RWR9</accession>
<feature type="non-terminal residue" evidence="2">
    <location>
        <position position="1"/>
    </location>
</feature>
<evidence type="ECO:0000313" key="3">
    <source>
        <dbReference type="Proteomes" id="UP001497623"/>
    </source>
</evidence>
<dbReference type="EMBL" id="CAXKWB010031729">
    <property type="protein sequence ID" value="CAL4140107.1"/>
    <property type="molecule type" value="Genomic_DNA"/>
</dbReference>
<gene>
    <name evidence="2" type="ORF">MNOR_LOCUS28570</name>
</gene>
<organism evidence="2 3">
    <name type="scientific">Meganyctiphanes norvegica</name>
    <name type="common">Northern krill</name>
    <name type="synonym">Thysanopoda norvegica</name>
    <dbReference type="NCBI Taxonomy" id="48144"/>
    <lineage>
        <taxon>Eukaryota</taxon>
        <taxon>Metazoa</taxon>
        <taxon>Ecdysozoa</taxon>
        <taxon>Arthropoda</taxon>
        <taxon>Crustacea</taxon>
        <taxon>Multicrustacea</taxon>
        <taxon>Malacostraca</taxon>
        <taxon>Eumalacostraca</taxon>
        <taxon>Eucarida</taxon>
        <taxon>Euphausiacea</taxon>
        <taxon>Euphausiidae</taxon>
        <taxon>Meganyctiphanes</taxon>
    </lineage>
</organism>
<reference evidence="2 3" key="1">
    <citation type="submission" date="2024-05" db="EMBL/GenBank/DDBJ databases">
        <authorList>
            <person name="Wallberg A."/>
        </authorList>
    </citation>
    <scope>NUCLEOTIDE SEQUENCE [LARGE SCALE GENOMIC DNA]</scope>
</reference>
<proteinExistence type="predicted"/>
<dbReference type="AlphaFoldDB" id="A0AAV2RWR9"/>
<keyword evidence="3" id="KW-1185">Reference proteome</keyword>
<evidence type="ECO:0000256" key="1">
    <source>
        <dbReference type="SAM" id="MobiDB-lite"/>
    </source>
</evidence>
<feature type="compositionally biased region" description="Polar residues" evidence="1">
    <location>
        <begin position="76"/>
        <end position="91"/>
    </location>
</feature>
<feature type="region of interest" description="Disordered" evidence="1">
    <location>
        <begin position="76"/>
        <end position="98"/>
    </location>
</feature>
<feature type="non-terminal residue" evidence="2">
    <location>
        <position position="481"/>
    </location>
</feature>
<evidence type="ECO:0000313" key="2">
    <source>
        <dbReference type="EMBL" id="CAL4140107.1"/>
    </source>
</evidence>
<feature type="compositionally biased region" description="Basic residues" evidence="1">
    <location>
        <begin position="453"/>
        <end position="474"/>
    </location>
</feature>
<sequence>DNQNFIRIQDENQINLTNPKQQHFSINENKETLGKNKINNGNGLNLSHLSPVLSQNDVNHRERISTNVNLREPVSTNANSTETMEAVSSTNDSEDINKNDNSLEELEQICRDSMIQILDVNSEDKEKDKTVIIPSQNTKSNTCVDHPVLKDKTLLQNVSKKKMPNLRKIKKISAGERRKTSDLYCQDFSENQIMYEANTGLVNRDSNNSSFDNYPNSGTSMPNFDMWGSVVMTPSPSPVMQCTTPTPQPLTPNPQPIPQTSHTPTLNLQHVTQPVDQTLQILHTPTLNLHHVTQAVDQTLQTSHTPTLNLQHVTQLVDQTLQTSHTPTLNLQHVTQPVDQTLQTSHTPTLSLQHVTIPVDQTPQTIAPMQQPITQPVILNSQPITQIPESIALSSQIVDQIVTLKTQPTSQCVTHPMTLNSQPLYQNQQTIASTSQSDTQISPAKILQSSRQLSHKKKSRSNSKHCKLWKTSKKSIHESLN</sequence>